<dbReference type="GO" id="GO:0016787">
    <property type="term" value="F:hydrolase activity"/>
    <property type="evidence" value="ECO:0007669"/>
    <property type="project" value="UniProtKB-KW"/>
</dbReference>
<dbReference type="PANTHER" id="PTHR42896">
    <property type="entry name" value="XYLULOSE-1,5-BISPHOSPHATE (XUBP) PHOSPHATASE"/>
    <property type="match status" value="1"/>
</dbReference>
<evidence type="ECO:0000313" key="1">
    <source>
        <dbReference type="EMBL" id="MET4583627.1"/>
    </source>
</evidence>
<keyword evidence="1" id="KW-0378">Hydrolase</keyword>
<dbReference type="InterPro" id="IPR044999">
    <property type="entry name" value="CbbY-like"/>
</dbReference>
<sequence length="263" mass="27496">MPTLIFDCDGVLADTERFGHLVAFNQTFAEFGLPVRWSDDDYAQKVLIGGGKERMASLLTPEFVAAARLPTEPGAQRDTVTAWHRRKTEIYTELVASGRLPARPGIARISAEAADLGFTLAVASTSAEPSVRAVLEHAVGGDAASRFAVFAGDVVPAKKPAPDIYLLALHELGATADEAIVIEDSRNGLLAALGAGIRTVVTVSAYTAEEDFTGASLVVSSLGDPDGEQADVLASAAGVRPAGVVTASDLLALLDTPRPEETR</sequence>
<dbReference type="SFLD" id="SFLDS00003">
    <property type="entry name" value="Haloacid_Dehalogenase"/>
    <property type="match status" value="1"/>
</dbReference>
<dbReference type="NCBIfam" id="TIGR01509">
    <property type="entry name" value="HAD-SF-IA-v3"/>
    <property type="match status" value="1"/>
</dbReference>
<dbReference type="InterPro" id="IPR023198">
    <property type="entry name" value="PGP-like_dom2"/>
</dbReference>
<dbReference type="Gene3D" id="1.10.150.240">
    <property type="entry name" value="Putative phosphatase, domain 2"/>
    <property type="match status" value="1"/>
</dbReference>
<dbReference type="Pfam" id="PF00702">
    <property type="entry name" value="Hydrolase"/>
    <property type="match status" value="1"/>
</dbReference>
<reference evidence="1 2" key="1">
    <citation type="submission" date="2024-06" db="EMBL/GenBank/DDBJ databases">
        <title>Sorghum-associated microbial communities from plants grown in Nebraska, USA.</title>
        <authorList>
            <person name="Schachtman D."/>
        </authorList>
    </citation>
    <scope>NUCLEOTIDE SEQUENCE [LARGE SCALE GENOMIC DNA]</scope>
    <source>
        <strain evidence="1 2">2857</strain>
    </source>
</reference>
<proteinExistence type="predicted"/>
<dbReference type="InterPro" id="IPR023214">
    <property type="entry name" value="HAD_sf"/>
</dbReference>
<gene>
    <name evidence="1" type="ORF">ABIE21_003153</name>
</gene>
<dbReference type="Proteomes" id="UP001549257">
    <property type="component" value="Unassembled WGS sequence"/>
</dbReference>
<dbReference type="SFLD" id="SFLDG01129">
    <property type="entry name" value="C1.5:_HAD__Beta-PGM__Phosphata"/>
    <property type="match status" value="1"/>
</dbReference>
<comment type="caution">
    <text evidence="1">The sequence shown here is derived from an EMBL/GenBank/DDBJ whole genome shotgun (WGS) entry which is preliminary data.</text>
</comment>
<dbReference type="SUPFAM" id="SSF56784">
    <property type="entry name" value="HAD-like"/>
    <property type="match status" value="1"/>
</dbReference>
<name>A0ABV2QRK3_9MICO</name>
<accession>A0ABV2QRK3</accession>
<dbReference type="PANTHER" id="PTHR42896:SF2">
    <property type="entry name" value="CBBY-LIKE PROTEIN"/>
    <property type="match status" value="1"/>
</dbReference>
<evidence type="ECO:0000313" key="2">
    <source>
        <dbReference type="Proteomes" id="UP001549257"/>
    </source>
</evidence>
<dbReference type="InterPro" id="IPR036412">
    <property type="entry name" value="HAD-like_sf"/>
</dbReference>
<dbReference type="InterPro" id="IPR006439">
    <property type="entry name" value="HAD-SF_hydro_IA"/>
</dbReference>
<keyword evidence="2" id="KW-1185">Reference proteome</keyword>
<dbReference type="EMBL" id="JBEPSJ010000004">
    <property type="protein sequence ID" value="MET4583627.1"/>
    <property type="molecule type" value="Genomic_DNA"/>
</dbReference>
<protein>
    <submittedName>
        <fullName evidence="1">HAD superfamily hydrolase (TIGR01509 family)</fullName>
    </submittedName>
</protein>
<dbReference type="RefSeq" id="WP_354025793.1">
    <property type="nucleotide sequence ID" value="NZ_JBEPSJ010000004.1"/>
</dbReference>
<dbReference type="Gene3D" id="3.40.50.1000">
    <property type="entry name" value="HAD superfamily/HAD-like"/>
    <property type="match status" value="1"/>
</dbReference>
<organism evidence="1 2">
    <name type="scientific">Conyzicola nivalis</name>
    <dbReference type="NCBI Taxonomy" id="1477021"/>
    <lineage>
        <taxon>Bacteria</taxon>
        <taxon>Bacillati</taxon>
        <taxon>Actinomycetota</taxon>
        <taxon>Actinomycetes</taxon>
        <taxon>Micrococcales</taxon>
        <taxon>Microbacteriaceae</taxon>
        <taxon>Conyzicola</taxon>
    </lineage>
</organism>